<dbReference type="PROSITE" id="PS51387">
    <property type="entry name" value="FAD_PCMH"/>
    <property type="match status" value="1"/>
</dbReference>
<dbReference type="Pfam" id="PF02913">
    <property type="entry name" value="FAD-oxidase_C"/>
    <property type="match status" value="1"/>
</dbReference>
<dbReference type="InterPro" id="IPR006094">
    <property type="entry name" value="Oxid_FAD_bind_N"/>
</dbReference>
<dbReference type="PANTHER" id="PTHR42934:SF1">
    <property type="entry name" value="GLYCOLATE OXIDASE SUBUNIT GLCD"/>
    <property type="match status" value="1"/>
</dbReference>
<dbReference type="InterPro" id="IPR016167">
    <property type="entry name" value="FAD-bd_PCMH_sub1"/>
</dbReference>
<evidence type="ECO:0000256" key="1">
    <source>
        <dbReference type="ARBA" id="ARBA00022630"/>
    </source>
</evidence>
<keyword evidence="1" id="KW-0285">Flavoprotein</keyword>
<feature type="domain" description="FAD-binding PCMH-type" evidence="4">
    <location>
        <begin position="42"/>
        <end position="220"/>
    </location>
</feature>
<evidence type="ECO:0000256" key="3">
    <source>
        <dbReference type="ARBA" id="ARBA00023002"/>
    </source>
</evidence>
<dbReference type="Gene3D" id="3.30.465.10">
    <property type="match status" value="1"/>
</dbReference>
<dbReference type="GO" id="GO:0016491">
    <property type="term" value="F:oxidoreductase activity"/>
    <property type="evidence" value="ECO:0007669"/>
    <property type="project" value="UniProtKB-KW"/>
</dbReference>
<dbReference type="KEGG" id="npy:NPRO_14510"/>
<dbReference type="Gene3D" id="3.30.70.2740">
    <property type="match status" value="1"/>
</dbReference>
<keyword evidence="3" id="KW-0560">Oxidoreductase</keyword>
<organism evidence="5 6">
    <name type="scientific">Candidatus Nitrosymbiomonas proteolyticus</name>
    <dbReference type="NCBI Taxonomy" id="2608984"/>
    <lineage>
        <taxon>Bacteria</taxon>
        <taxon>Bacillati</taxon>
        <taxon>Armatimonadota</taxon>
        <taxon>Armatimonadota incertae sedis</taxon>
        <taxon>Candidatus Nitrosymbiomonas</taxon>
    </lineage>
</organism>
<accession>A0A809S4Z4</accession>
<evidence type="ECO:0000313" key="5">
    <source>
        <dbReference type="EMBL" id="BBO23856.1"/>
    </source>
</evidence>
<dbReference type="Proteomes" id="UP000662873">
    <property type="component" value="Chromosome"/>
</dbReference>
<dbReference type="EMBL" id="AP021858">
    <property type="protein sequence ID" value="BBO23856.1"/>
    <property type="molecule type" value="Genomic_DNA"/>
</dbReference>
<dbReference type="InterPro" id="IPR016169">
    <property type="entry name" value="FAD-bd_PCMH_sub2"/>
</dbReference>
<gene>
    <name evidence="5" type="ORF">NPRO_14510</name>
</gene>
<dbReference type="GO" id="GO:0071949">
    <property type="term" value="F:FAD binding"/>
    <property type="evidence" value="ECO:0007669"/>
    <property type="project" value="InterPro"/>
</dbReference>
<evidence type="ECO:0000313" key="6">
    <source>
        <dbReference type="Proteomes" id="UP000662873"/>
    </source>
</evidence>
<dbReference type="Pfam" id="PF01565">
    <property type="entry name" value="FAD_binding_4"/>
    <property type="match status" value="1"/>
</dbReference>
<evidence type="ECO:0000256" key="2">
    <source>
        <dbReference type="ARBA" id="ARBA00022827"/>
    </source>
</evidence>
<dbReference type="InterPro" id="IPR036318">
    <property type="entry name" value="FAD-bd_PCMH-like_sf"/>
</dbReference>
<dbReference type="InterPro" id="IPR051914">
    <property type="entry name" value="FAD-linked_OxidoTrans_Type4"/>
</dbReference>
<reference evidence="5" key="1">
    <citation type="journal article" name="DNA Res.">
        <title>The physiological potential of anammox bacteria as revealed by their core genome structure.</title>
        <authorList>
            <person name="Okubo T."/>
            <person name="Toyoda A."/>
            <person name="Fukuhara K."/>
            <person name="Uchiyama I."/>
            <person name="Harigaya Y."/>
            <person name="Kuroiwa M."/>
            <person name="Suzuki T."/>
            <person name="Murakami Y."/>
            <person name="Suwa Y."/>
            <person name="Takami H."/>
        </authorList>
    </citation>
    <scope>NUCLEOTIDE SEQUENCE</scope>
    <source>
        <strain evidence="5">317325-2</strain>
    </source>
</reference>
<dbReference type="SUPFAM" id="SSF55103">
    <property type="entry name" value="FAD-linked oxidases, C-terminal domain"/>
    <property type="match status" value="1"/>
</dbReference>
<dbReference type="PANTHER" id="PTHR42934">
    <property type="entry name" value="GLYCOLATE OXIDASE SUBUNIT GLCD"/>
    <property type="match status" value="1"/>
</dbReference>
<dbReference type="SUPFAM" id="SSF56176">
    <property type="entry name" value="FAD-binding/transporter-associated domain-like"/>
    <property type="match status" value="1"/>
</dbReference>
<proteinExistence type="predicted"/>
<dbReference type="InterPro" id="IPR016164">
    <property type="entry name" value="FAD-linked_Oxase-like_C"/>
</dbReference>
<evidence type="ECO:0000259" key="4">
    <source>
        <dbReference type="PROSITE" id="PS51387"/>
    </source>
</evidence>
<keyword evidence="2" id="KW-0274">FAD</keyword>
<protein>
    <submittedName>
        <fullName evidence="5">FAD-binding oxidoreductase</fullName>
    </submittedName>
</protein>
<dbReference type="AlphaFoldDB" id="A0A809S4Z4"/>
<sequence>MGSERIGSDALALDLGRILPSSQVLSGQAARRAYDCDAYTIDRSPPACVVLPRTTDDVQRVVQYCLRREVPFTPRGAGTGLSGGALPAQGGVVISTKKMTAILEVDVGNRRLHAQAGAVNKRISDAVAKHGLHFAPDPSSQTVATLGGNIAENSGGPHTLKYGVTSQHVLALTLIDPAGERLELGNLAPGAPGYDWVGLIVGSEGTLGIVTEAWVKLTPLPPFVQTALAAYDDLRAATKTVADLIAAGVIPAALEMMDHGILHALNAAFGLAYPEGSRALLLIECDGPRQRVEQEFRVVRTICEQNSALELRIARDEAERQSLWTARKKGIGAMGRLAPSIVTHDGVIPRSKLPDMLDFVYEVAKEHEIGVANLFHAGDGNLHPCFYFDDRDPGQVDRAIRAGEKIIRRCIELGGSISGEHGVGVEKVDLFAEMFDEPSIRLQADAKAVFNGGTSCNPCKILPNQRGCTEHRKRWRGAAW</sequence>
<dbReference type="Gene3D" id="3.30.70.2190">
    <property type="match status" value="1"/>
</dbReference>
<name>A0A809S4Z4_9BACT</name>
<dbReference type="InterPro" id="IPR016166">
    <property type="entry name" value="FAD-bd_PCMH"/>
</dbReference>
<dbReference type="Gene3D" id="3.30.43.10">
    <property type="entry name" value="Uridine Diphospho-n-acetylenolpyruvylglucosamine Reductase, domain 2"/>
    <property type="match status" value="1"/>
</dbReference>
<dbReference type="InterPro" id="IPR004113">
    <property type="entry name" value="FAD-bd_oxidored_4_C"/>
</dbReference>